<keyword evidence="2" id="KW-1185">Reference proteome</keyword>
<gene>
    <name evidence="1" type="ORF">BJ508DRAFT_343554</name>
</gene>
<dbReference type="AlphaFoldDB" id="A0A3N4HJK6"/>
<accession>A0A3N4HJK6</accession>
<dbReference type="Proteomes" id="UP000275078">
    <property type="component" value="Unassembled WGS sequence"/>
</dbReference>
<evidence type="ECO:0000313" key="2">
    <source>
        <dbReference type="Proteomes" id="UP000275078"/>
    </source>
</evidence>
<protein>
    <submittedName>
        <fullName evidence="1">Uncharacterized protein</fullName>
    </submittedName>
</protein>
<organism evidence="1 2">
    <name type="scientific">Ascobolus immersus RN42</name>
    <dbReference type="NCBI Taxonomy" id="1160509"/>
    <lineage>
        <taxon>Eukaryota</taxon>
        <taxon>Fungi</taxon>
        <taxon>Dikarya</taxon>
        <taxon>Ascomycota</taxon>
        <taxon>Pezizomycotina</taxon>
        <taxon>Pezizomycetes</taxon>
        <taxon>Pezizales</taxon>
        <taxon>Ascobolaceae</taxon>
        <taxon>Ascobolus</taxon>
    </lineage>
</organism>
<evidence type="ECO:0000313" key="1">
    <source>
        <dbReference type="EMBL" id="RPA72130.1"/>
    </source>
</evidence>
<sequence length="226" mass="25768">MLRLTASSLANSTPHSLVKICIVNLGDERLSIRNYSCTGDDDEVNLTVSRCRVHTLPISQFLWRGYDGRSELSGYPNGLEMELRFGDFRLSNFLSRFSNRSLRAMPVRCTEAWSFFLADALRCHACRLKKNSDRYSKAMRDLGGSQGWDLGVGVDGWTKPITSWMGWLFRHVCLEDTEVLDHHNTERTVIRILGHKVAKATQPFVYRNCFSDHTNVNIAPSLARRP</sequence>
<dbReference type="EMBL" id="ML119878">
    <property type="protein sequence ID" value="RPA72130.1"/>
    <property type="molecule type" value="Genomic_DNA"/>
</dbReference>
<proteinExistence type="predicted"/>
<reference evidence="1 2" key="1">
    <citation type="journal article" date="2018" name="Nat. Ecol. Evol.">
        <title>Pezizomycetes genomes reveal the molecular basis of ectomycorrhizal truffle lifestyle.</title>
        <authorList>
            <person name="Murat C."/>
            <person name="Payen T."/>
            <person name="Noel B."/>
            <person name="Kuo A."/>
            <person name="Morin E."/>
            <person name="Chen J."/>
            <person name="Kohler A."/>
            <person name="Krizsan K."/>
            <person name="Balestrini R."/>
            <person name="Da Silva C."/>
            <person name="Montanini B."/>
            <person name="Hainaut M."/>
            <person name="Levati E."/>
            <person name="Barry K.W."/>
            <person name="Belfiori B."/>
            <person name="Cichocki N."/>
            <person name="Clum A."/>
            <person name="Dockter R.B."/>
            <person name="Fauchery L."/>
            <person name="Guy J."/>
            <person name="Iotti M."/>
            <person name="Le Tacon F."/>
            <person name="Lindquist E.A."/>
            <person name="Lipzen A."/>
            <person name="Malagnac F."/>
            <person name="Mello A."/>
            <person name="Molinier V."/>
            <person name="Miyauchi S."/>
            <person name="Poulain J."/>
            <person name="Riccioni C."/>
            <person name="Rubini A."/>
            <person name="Sitrit Y."/>
            <person name="Splivallo R."/>
            <person name="Traeger S."/>
            <person name="Wang M."/>
            <person name="Zifcakova L."/>
            <person name="Wipf D."/>
            <person name="Zambonelli A."/>
            <person name="Paolocci F."/>
            <person name="Nowrousian M."/>
            <person name="Ottonello S."/>
            <person name="Baldrian P."/>
            <person name="Spatafora J.W."/>
            <person name="Henrissat B."/>
            <person name="Nagy L.G."/>
            <person name="Aury J.M."/>
            <person name="Wincker P."/>
            <person name="Grigoriev I.V."/>
            <person name="Bonfante P."/>
            <person name="Martin F.M."/>
        </authorList>
    </citation>
    <scope>NUCLEOTIDE SEQUENCE [LARGE SCALE GENOMIC DNA]</scope>
    <source>
        <strain evidence="1 2">RN42</strain>
    </source>
</reference>
<name>A0A3N4HJK6_ASCIM</name>